<feature type="region of interest" description="Disordered" evidence="1">
    <location>
        <begin position="570"/>
        <end position="602"/>
    </location>
</feature>
<dbReference type="EMBL" id="JARBHB010000006">
    <property type="protein sequence ID" value="KAJ8880608.1"/>
    <property type="molecule type" value="Genomic_DNA"/>
</dbReference>
<organism evidence="2 3">
    <name type="scientific">Dryococelus australis</name>
    <dbReference type="NCBI Taxonomy" id="614101"/>
    <lineage>
        <taxon>Eukaryota</taxon>
        <taxon>Metazoa</taxon>
        <taxon>Ecdysozoa</taxon>
        <taxon>Arthropoda</taxon>
        <taxon>Hexapoda</taxon>
        <taxon>Insecta</taxon>
        <taxon>Pterygota</taxon>
        <taxon>Neoptera</taxon>
        <taxon>Polyneoptera</taxon>
        <taxon>Phasmatodea</taxon>
        <taxon>Verophasmatodea</taxon>
        <taxon>Anareolatae</taxon>
        <taxon>Phasmatidae</taxon>
        <taxon>Eurycanthinae</taxon>
        <taxon>Dryococelus</taxon>
    </lineage>
</organism>
<protein>
    <submittedName>
        <fullName evidence="2">Uncharacterized protein</fullName>
    </submittedName>
</protein>
<comment type="caution">
    <text evidence="2">The sequence shown here is derived from an EMBL/GenBank/DDBJ whole genome shotgun (WGS) entry which is preliminary data.</text>
</comment>
<feature type="region of interest" description="Disordered" evidence="1">
    <location>
        <begin position="1"/>
        <end position="29"/>
    </location>
</feature>
<feature type="compositionally biased region" description="Basic and acidic residues" evidence="1">
    <location>
        <begin position="14"/>
        <end position="29"/>
    </location>
</feature>
<accession>A0ABQ9H8I3</accession>
<proteinExistence type="predicted"/>
<evidence type="ECO:0000313" key="3">
    <source>
        <dbReference type="Proteomes" id="UP001159363"/>
    </source>
</evidence>
<feature type="region of interest" description="Disordered" evidence="1">
    <location>
        <begin position="356"/>
        <end position="410"/>
    </location>
</feature>
<feature type="compositionally biased region" description="Basic and acidic residues" evidence="1">
    <location>
        <begin position="575"/>
        <end position="590"/>
    </location>
</feature>
<reference evidence="2 3" key="1">
    <citation type="submission" date="2023-02" db="EMBL/GenBank/DDBJ databases">
        <title>LHISI_Scaffold_Assembly.</title>
        <authorList>
            <person name="Stuart O.P."/>
            <person name="Cleave R."/>
            <person name="Magrath M.J.L."/>
            <person name="Mikheyev A.S."/>
        </authorList>
    </citation>
    <scope>NUCLEOTIDE SEQUENCE [LARGE SCALE GENOMIC DNA]</scope>
    <source>
        <strain evidence="2">Daus_M_001</strain>
        <tissue evidence="2">Leg muscle</tissue>
    </source>
</reference>
<name>A0ABQ9H8I3_9NEOP</name>
<keyword evidence="3" id="KW-1185">Reference proteome</keyword>
<evidence type="ECO:0000313" key="2">
    <source>
        <dbReference type="EMBL" id="KAJ8880608.1"/>
    </source>
</evidence>
<evidence type="ECO:0000256" key="1">
    <source>
        <dbReference type="SAM" id="MobiDB-lite"/>
    </source>
</evidence>
<sequence length="626" mass="70658">MAAPAVRTAQSPRDGCKMDGGGRSRERRSPVEGLKVSLLYNHCSCQHLQLKNYYSDESNSHAFDVKTKYIESCTNETESHSFHVEVYCDAYGIEVCNVACGIEVYNNIEVYSDACCIEVHSNACGVEVYSDTCGIEVCNVACGIEVDVFNINTIDVYDFEIGTFRFIVSYQVRSRLGYPKKALLGHWSRAVENLTKLKAEGVFAPKQVLAVLNQYQGAWPLELWESQKLSLHWRGSRAVWTEYPSEKCIFGRCKWRRVFDLGQEHCGGFSRVSTILALRQPSRLHWPSDNPQFLKGTHKEYATLAVSWQQRRSAQLVSVGIHRCRRHEQKDNVHHSVVLDIGAHDSARLRCANEYSESAVQPPVPTGEGGDVEGSSLCKGRPPHGVAPLGDRGGACQPPRNPPPNPHNTSERLIATVAERLSTASLQIPPRLHGSLGSRTRNPVILERLGDLCQEDRHLQNDDDLKMYRQIATLKKGAWRSWRGRALSGGYYWNEFSLAHSGTFHTPLRYSRRLLNLPEPRFRVQMFVPSSSKCAVFLFQLRGLADDISCLHHFVLRGFTMLDAFSRNMSTTQLEQRRNERARETGDPRENPPTGGIVRHDSHMRKIRELSCRESNPVRLAGKRAV</sequence>
<dbReference type="Proteomes" id="UP001159363">
    <property type="component" value="Chromosome 5"/>
</dbReference>
<gene>
    <name evidence="2" type="ORF">PR048_017078</name>
</gene>